<feature type="domain" description="Polymerase/histidinol phosphatase N-terminal" evidence="1">
    <location>
        <begin position="4"/>
        <end position="69"/>
    </location>
</feature>
<dbReference type="GO" id="GO:0004534">
    <property type="term" value="F:5'-3' RNA exonuclease activity"/>
    <property type="evidence" value="ECO:0007669"/>
    <property type="project" value="TreeGrafter"/>
</dbReference>
<dbReference type="PANTHER" id="PTHR42924">
    <property type="entry name" value="EXONUCLEASE"/>
    <property type="match status" value="1"/>
</dbReference>
<name>A0A1J1DTZ7_9BACT</name>
<dbReference type="SMART" id="SM00481">
    <property type="entry name" value="POLIIIAc"/>
    <property type="match status" value="1"/>
</dbReference>
<dbReference type="CDD" id="cd07438">
    <property type="entry name" value="PHP_HisPPase_AMP"/>
    <property type="match status" value="1"/>
</dbReference>
<protein>
    <submittedName>
        <fullName evidence="2">Uncharacterized metal-dependent phosphoesterase</fullName>
    </submittedName>
</protein>
<dbReference type="InterPro" id="IPR052018">
    <property type="entry name" value="PHP_domain"/>
</dbReference>
<dbReference type="Gene3D" id="3.20.20.140">
    <property type="entry name" value="Metal-dependent hydrolases"/>
    <property type="match status" value="1"/>
</dbReference>
<sequence>MTLIDLHTHTNASDGTDSPTELIAKAHAAGLTAVAVTDHNTVAGLDEAEEAGRALNIAVIRGCEISAFTEHGEMHILGLWLPRDVGPLQKLLHYLLANRAERNVRILERLRTLGLDVSMEEVRDEACCANVGRMHIAAVLLRRGYVGNVQEAFSRYLGGQGRAYLPKDVLTPEEAVRSLADLGATVSLAHPMLKKYPAGWPENFVTRLAGYGLSALEAWHSEQTKADTRACRAIAERFSLGLSGGSDYHGANKPGLRLGVGYGDLRVSCDVLEGLMHMRRAAGLLCP</sequence>
<reference evidence="2 3" key="1">
    <citation type="journal article" date="2017" name="ISME J.">
        <title>Genome of 'Ca. Desulfovibrio trichonymphae', an H2-oxidizing bacterium in a tripartite symbiotic system within a protist cell in the termite gut.</title>
        <authorList>
            <person name="Kuwahara H."/>
            <person name="Yuki M."/>
            <person name="Izawa K."/>
            <person name="Ohkuma M."/>
            <person name="Hongoh Y."/>
        </authorList>
    </citation>
    <scope>NUCLEOTIDE SEQUENCE [LARGE SCALE GENOMIC DNA]</scope>
    <source>
        <strain evidence="2 3">Rs-N31</strain>
    </source>
</reference>
<accession>A0A1J1DTZ7</accession>
<evidence type="ECO:0000259" key="1">
    <source>
        <dbReference type="SMART" id="SM00481"/>
    </source>
</evidence>
<dbReference type="RefSeq" id="WP_096399675.1">
    <property type="nucleotide sequence ID" value="NZ_AP017368.1"/>
</dbReference>
<dbReference type="InterPro" id="IPR016195">
    <property type="entry name" value="Pol/histidinol_Pase-like"/>
</dbReference>
<dbReference type="KEGG" id="dtr:RSDT_0645"/>
<keyword evidence="3" id="KW-1185">Reference proteome</keyword>
<dbReference type="AlphaFoldDB" id="A0A1J1DTZ7"/>
<dbReference type="SUPFAM" id="SSF89550">
    <property type="entry name" value="PHP domain-like"/>
    <property type="match status" value="1"/>
</dbReference>
<organism evidence="2 3">
    <name type="scientific">Candidatus Desulfovibrio trichonymphae</name>
    <dbReference type="NCBI Taxonomy" id="1725232"/>
    <lineage>
        <taxon>Bacteria</taxon>
        <taxon>Pseudomonadati</taxon>
        <taxon>Thermodesulfobacteriota</taxon>
        <taxon>Desulfovibrionia</taxon>
        <taxon>Desulfovibrionales</taxon>
        <taxon>Desulfovibrionaceae</taxon>
        <taxon>Desulfovibrio</taxon>
    </lineage>
</organism>
<evidence type="ECO:0000313" key="3">
    <source>
        <dbReference type="Proteomes" id="UP000242645"/>
    </source>
</evidence>
<dbReference type="InterPro" id="IPR003141">
    <property type="entry name" value="Pol/His_phosphatase_N"/>
</dbReference>
<dbReference type="Pfam" id="PF02811">
    <property type="entry name" value="PHP"/>
    <property type="match status" value="1"/>
</dbReference>
<dbReference type="InterPro" id="IPR004013">
    <property type="entry name" value="PHP_dom"/>
</dbReference>
<dbReference type="PANTHER" id="PTHR42924:SF3">
    <property type="entry name" value="POLYMERASE_HISTIDINOL PHOSPHATASE N-TERMINAL DOMAIN-CONTAINING PROTEIN"/>
    <property type="match status" value="1"/>
</dbReference>
<gene>
    <name evidence="2" type="ORF">RSDT_0645</name>
</gene>
<evidence type="ECO:0000313" key="2">
    <source>
        <dbReference type="EMBL" id="BAV92157.1"/>
    </source>
</evidence>
<dbReference type="Gene3D" id="1.10.150.650">
    <property type="match status" value="1"/>
</dbReference>
<dbReference type="OrthoDB" id="9804333at2"/>
<proteinExistence type="predicted"/>
<dbReference type="GO" id="GO:0035312">
    <property type="term" value="F:5'-3' DNA exonuclease activity"/>
    <property type="evidence" value="ECO:0007669"/>
    <property type="project" value="TreeGrafter"/>
</dbReference>
<dbReference type="EMBL" id="AP017368">
    <property type="protein sequence ID" value="BAV92157.1"/>
    <property type="molecule type" value="Genomic_DNA"/>
</dbReference>
<dbReference type="Proteomes" id="UP000242645">
    <property type="component" value="Chromosome"/>
</dbReference>